<evidence type="ECO:0000313" key="2">
    <source>
        <dbReference type="EMBL" id="MEY8017366.1"/>
    </source>
</evidence>
<gene>
    <name evidence="2" type="ORF">AB8998_21365</name>
</gene>
<accession>A0ABV4C7J0</accession>
<dbReference type="EMBL" id="JBGEDP010000001">
    <property type="protein sequence ID" value="MEY8017366.1"/>
    <property type="molecule type" value="Genomic_DNA"/>
</dbReference>
<evidence type="ECO:0008006" key="4">
    <source>
        <dbReference type="Google" id="ProtNLM"/>
    </source>
</evidence>
<feature type="signal peptide" evidence="1">
    <location>
        <begin position="1"/>
        <end position="32"/>
    </location>
</feature>
<sequence>MNAKKTGKRMQTVKILVAVGATLFAVLSAGCAAEAPTGTGVAPVSPAPAH</sequence>
<keyword evidence="1" id="KW-0732">Signal</keyword>
<organism evidence="2 3">
    <name type="scientific">Mycobacterium servetii</name>
    <dbReference type="NCBI Taxonomy" id="3237418"/>
    <lineage>
        <taxon>Bacteria</taxon>
        <taxon>Bacillati</taxon>
        <taxon>Actinomycetota</taxon>
        <taxon>Actinomycetes</taxon>
        <taxon>Mycobacteriales</taxon>
        <taxon>Mycobacteriaceae</taxon>
        <taxon>Mycobacterium</taxon>
    </lineage>
</organism>
<evidence type="ECO:0000313" key="3">
    <source>
        <dbReference type="Proteomes" id="UP001564760"/>
    </source>
</evidence>
<feature type="chain" id="PRO_5046593700" description="Lipoprotein" evidence="1">
    <location>
        <begin position="33"/>
        <end position="50"/>
    </location>
</feature>
<reference evidence="2 3" key="1">
    <citation type="submission" date="2024-08" db="EMBL/GenBank/DDBJ databases">
        <title>Mycobacterium servetensis sp. nov., a novel rapid-growing mycobacterial species recovered from a human patient in Zaragoza, Spain.</title>
        <authorList>
            <person name="Tristancho-Baro A.I."/>
            <person name="Buenestado-Serrano S."/>
            <person name="Garcia De Viedma D."/>
            <person name="Milagro-Beamonte A."/>
            <person name="Burillo N."/>
            <person name="Sanz S."/>
            <person name="Lopez-Calleja A.I."/>
            <person name="Penas-Utrilla D."/>
            <person name="Guardingo M."/>
            <person name="Garcia M.J."/>
            <person name="Vinuelas-Bayon J."/>
        </authorList>
    </citation>
    <scope>NUCLEOTIDE SEQUENCE [LARGE SCALE GENOMIC DNA]</scope>
    <source>
        <strain evidence="3">HUMS_12744610</strain>
    </source>
</reference>
<dbReference type="Proteomes" id="UP001564760">
    <property type="component" value="Unassembled WGS sequence"/>
</dbReference>
<name>A0ABV4C7J0_9MYCO</name>
<dbReference type="PROSITE" id="PS51257">
    <property type="entry name" value="PROKAR_LIPOPROTEIN"/>
    <property type="match status" value="1"/>
</dbReference>
<keyword evidence="3" id="KW-1185">Reference proteome</keyword>
<dbReference type="RefSeq" id="WP_369739672.1">
    <property type="nucleotide sequence ID" value="NZ_JBGEDP010000001.1"/>
</dbReference>
<proteinExistence type="predicted"/>
<protein>
    <recommendedName>
        <fullName evidence="4">Lipoprotein</fullName>
    </recommendedName>
</protein>
<comment type="caution">
    <text evidence="2">The sequence shown here is derived from an EMBL/GenBank/DDBJ whole genome shotgun (WGS) entry which is preliminary data.</text>
</comment>
<evidence type="ECO:0000256" key="1">
    <source>
        <dbReference type="SAM" id="SignalP"/>
    </source>
</evidence>